<feature type="transmembrane region" description="Helical" evidence="7">
    <location>
        <begin position="211"/>
        <end position="231"/>
    </location>
</feature>
<evidence type="ECO:0000256" key="7">
    <source>
        <dbReference type="SAM" id="Phobius"/>
    </source>
</evidence>
<dbReference type="Pfam" id="PF01311">
    <property type="entry name" value="Bac_export_1"/>
    <property type="match status" value="1"/>
</dbReference>
<keyword evidence="9" id="KW-1185">Reference proteome</keyword>
<keyword evidence="4 7" id="KW-0812">Transmembrane</keyword>
<keyword evidence="8" id="KW-0282">Flagellum</keyword>
<dbReference type="RefSeq" id="WP_378168428.1">
    <property type="nucleotide sequence ID" value="NZ_JBHSBU010000002.1"/>
</dbReference>
<evidence type="ECO:0000256" key="1">
    <source>
        <dbReference type="ARBA" id="ARBA00004651"/>
    </source>
</evidence>
<evidence type="ECO:0000256" key="5">
    <source>
        <dbReference type="ARBA" id="ARBA00022989"/>
    </source>
</evidence>
<comment type="caution">
    <text evidence="8">The sequence shown here is derived from an EMBL/GenBank/DDBJ whole genome shotgun (WGS) entry which is preliminary data.</text>
</comment>
<dbReference type="PANTHER" id="PTHR30065:SF1">
    <property type="entry name" value="SURFACE PRESENTATION OF ANTIGENS PROTEIN SPAR"/>
    <property type="match status" value="1"/>
</dbReference>
<keyword evidence="5 7" id="KW-1133">Transmembrane helix</keyword>
<comment type="subcellular location">
    <subcellularLocation>
        <location evidence="1">Cell membrane</location>
        <topology evidence="1">Multi-pass membrane protein</topology>
    </subcellularLocation>
</comment>
<keyword evidence="8" id="KW-0969">Cilium</keyword>
<dbReference type="PANTHER" id="PTHR30065">
    <property type="entry name" value="FLAGELLAR BIOSYNTHETIC PROTEIN FLIR"/>
    <property type="match status" value="1"/>
</dbReference>
<feature type="transmembrane region" description="Helical" evidence="7">
    <location>
        <begin position="69"/>
        <end position="94"/>
    </location>
</feature>
<organism evidence="8 9">
    <name type="scientific">Chitinimonas lacunae</name>
    <dbReference type="NCBI Taxonomy" id="1963018"/>
    <lineage>
        <taxon>Bacteria</taxon>
        <taxon>Pseudomonadati</taxon>
        <taxon>Pseudomonadota</taxon>
        <taxon>Betaproteobacteria</taxon>
        <taxon>Neisseriales</taxon>
        <taxon>Chitinibacteraceae</taxon>
        <taxon>Chitinimonas</taxon>
    </lineage>
</organism>
<gene>
    <name evidence="8" type="ORF">ACFOW7_21125</name>
</gene>
<sequence length="254" mass="26975">MNIAFDAAWVAAVLFCALRLGAVLALTPVLTGIALPPRMTVLLILSLSAILVMGGVVQPAPLPHDLLALLLSGLAELATGALLAFAIFVAFAAFSLAGKLLDIQIGFSVGSIFDPITRTRSPVLASTLDLFAIAAFFALNAHHMLLRGLAYSLERVPLGRMVELASPELLARQFGLVFIHGLLLAAPVAFCLLLVDVGLAVLSRNIPQLNVFILSIPIKIVIGLSMLALMAQMAGPLLRRMFDAIFQFWSQVLG</sequence>
<keyword evidence="6 7" id="KW-0472">Membrane</keyword>
<evidence type="ECO:0000256" key="6">
    <source>
        <dbReference type="ARBA" id="ARBA00023136"/>
    </source>
</evidence>
<dbReference type="PRINTS" id="PR00953">
    <property type="entry name" value="TYPE3IMRPROT"/>
</dbReference>
<feature type="transmembrane region" description="Helical" evidence="7">
    <location>
        <begin position="35"/>
        <end position="57"/>
    </location>
</feature>
<keyword evidence="8" id="KW-0966">Cell projection</keyword>
<feature type="transmembrane region" description="Helical" evidence="7">
    <location>
        <begin position="130"/>
        <end position="153"/>
    </location>
</feature>
<comment type="similarity">
    <text evidence="2">Belongs to the FliR/MopE/SpaR family.</text>
</comment>
<keyword evidence="3" id="KW-1003">Cell membrane</keyword>
<protein>
    <submittedName>
        <fullName evidence="8">Flagellar biosynthetic protein FliR</fullName>
    </submittedName>
</protein>
<accession>A0ABV8MYJ6</accession>
<dbReference type="EMBL" id="JBHSBU010000002">
    <property type="protein sequence ID" value="MFC4161845.1"/>
    <property type="molecule type" value="Genomic_DNA"/>
</dbReference>
<evidence type="ECO:0000313" key="9">
    <source>
        <dbReference type="Proteomes" id="UP001595791"/>
    </source>
</evidence>
<evidence type="ECO:0000256" key="3">
    <source>
        <dbReference type="ARBA" id="ARBA00022475"/>
    </source>
</evidence>
<evidence type="ECO:0000256" key="2">
    <source>
        <dbReference type="ARBA" id="ARBA00009772"/>
    </source>
</evidence>
<evidence type="ECO:0000256" key="4">
    <source>
        <dbReference type="ARBA" id="ARBA00022692"/>
    </source>
</evidence>
<proteinExistence type="inferred from homology"/>
<name>A0ABV8MYJ6_9NEIS</name>
<dbReference type="InterPro" id="IPR002010">
    <property type="entry name" value="T3SS_IM_R"/>
</dbReference>
<dbReference type="Proteomes" id="UP001595791">
    <property type="component" value="Unassembled WGS sequence"/>
</dbReference>
<evidence type="ECO:0000313" key="8">
    <source>
        <dbReference type="EMBL" id="MFC4161845.1"/>
    </source>
</evidence>
<feature type="transmembrane region" description="Helical" evidence="7">
    <location>
        <begin position="174"/>
        <end position="199"/>
    </location>
</feature>
<reference evidence="9" key="1">
    <citation type="journal article" date="2019" name="Int. J. Syst. Evol. Microbiol.">
        <title>The Global Catalogue of Microorganisms (GCM) 10K type strain sequencing project: providing services to taxonomists for standard genome sequencing and annotation.</title>
        <authorList>
            <consortium name="The Broad Institute Genomics Platform"/>
            <consortium name="The Broad Institute Genome Sequencing Center for Infectious Disease"/>
            <person name="Wu L."/>
            <person name="Ma J."/>
        </authorList>
    </citation>
    <scope>NUCLEOTIDE SEQUENCE [LARGE SCALE GENOMIC DNA]</scope>
    <source>
        <strain evidence="9">LMG 29894</strain>
    </source>
</reference>